<dbReference type="InterPro" id="IPR009351">
    <property type="entry name" value="AlkZ-like"/>
</dbReference>
<dbReference type="Proteomes" id="UP000528964">
    <property type="component" value="Unassembled WGS sequence"/>
</dbReference>
<protein>
    <recommendedName>
        <fullName evidence="3">Winged helix-turn-helix domain-containing protein</fullName>
    </recommendedName>
</protein>
<accession>A0A7W6D4F0</accession>
<dbReference type="AlphaFoldDB" id="A0A7W6D4F0"/>
<evidence type="ECO:0000313" key="2">
    <source>
        <dbReference type="Proteomes" id="UP000528964"/>
    </source>
</evidence>
<dbReference type="PANTHER" id="PTHR30528">
    <property type="entry name" value="CYTOPLASMIC PROTEIN"/>
    <property type="match status" value="1"/>
</dbReference>
<dbReference type="RefSeq" id="WP_183395798.1">
    <property type="nucleotide sequence ID" value="NZ_JACIDR010000004.1"/>
</dbReference>
<name>A0A7W6D4F0_9HYPH</name>
<sequence length="400" mass="44904">MPDRSIPLSLKAARGAWLSAQKLDQDAPFGEGPEAARRAVEHLGYVQIDTINVIERSHHHILHTRIPSYRRSDLDTAQADDKSVFEYWTHALAYVPTADYRFFAPAMDRFREAPAGMFAAIPGDNYAALLRRIAKEGPLSIRDVDDDALVEKTHPWGSRKPSRATLRFGFFAGDLVVSRRTGMLKTYDLTKRHFGWRRRPAPASEKQCASYLLARALRAQGVVSLDSVCFGDLRAKRLVAEAIATEVKRKRLTPVSIEGLEKTQHWAAPSVLESARRPAAPRDRIRILSPFDPLVIQRRRLKALFGYEHRFEAYVPVAKREFGYFALPLLAGDEFVAAIDLKMDRRAGRLLIQKWTWLAEADAGLREAIDEALARFERFQKHAAASGAAPSSDHQPASSG</sequence>
<keyword evidence="2" id="KW-1185">Reference proteome</keyword>
<evidence type="ECO:0008006" key="3">
    <source>
        <dbReference type="Google" id="ProtNLM"/>
    </source>
</evidence>
<evidence type="ECO:0000313" key="1">
    <source>
        <dbReference type="EMBL" id="MBB3973932.1"/>
    </source>
</evidence>
<proteinExistence type="predicted"/>
<gene>
    <name evidence="1" type="ORF">GGR24_002609</name>
</gene>
<dbReference type="PANTHER" id="PTHR30528:SF0">
    <property type="entry name" value="CYTOPLASMIC PROTEIN"/>
    <property type="match status" value="1"/>
</dbReference>
<dbReference type="EMBL" id="JACIDR010000004">
    <property type="protein sequence ID" value="MBB3973932.1"/>
    <property type="molecule type" value="Genomic_DNA"/>
</dbReference>
<dbReference type="Pfam" id="PF06224">
    <property type="entry name" value="AlkZ-like"/>
    <property type="match status" value="1"/>
</dbReference>
<organism evidence="1 2">
    <name type="scientific">Hansschlegelia beijingensis</name>
    <dbReference type="NCBI Taxonomy" id="1133344"/>
    <lineage>
        <taxon>Bacteria</taxon>
        <taxon>Pseudomonadati</taxon>
        <taxon>Pseudomonadota</taxon>
        <taxon>Alphaproteobacteria</taxon>
        <taxon>Hyphomicrobiales</taxon>
        <taxon>Methylopilaceae</taxon>
        <taxon>Hansschlegelia</taxon>
    </lineage>
</organism>
<comment type="caution">
    <text evidence="1">The sequence shown here is derived from an EMBL/GenBank/DDBJ whole genome shotgun (WGS) entry which is preliminary data.</text>
</comment>
<reference evidence="1 2" key="1">
    <citation type="submission" date="2020-08" db="EMBL/GenBank/DDBJ databases">
        <title>Genomic Encyclopedia of Type Strains, Phase IV (KMG-IV): sequencing the most valuable type-strain genomes for metagenomic binning, comparative biology and taxonomic classification.</title>
        <authorList>
            <person name="Goeker M."/>
        </authorList>
    </citation>
    <scope>NUCLEOTIDE SEQUENCE [LARGE SCALE GENOMIC DNA]</scope>
    <source>
        <strain evidence="1 2">DSM 25481</strain>
    </source>
</reference>